<proteinExistence type="predicted"/>
<organism evidence="1 2">
    <name type="scientific">Streptococcus agalactiae</name>
    <dbReference type="NCBI Taxonomy" id="1311"/>
    <lineage>
        <taxon>Bacteria</taxon>
        <taxon>Bacillati</taxon>
        <taxon>Bacillota</taxon>
        <taxon>Bacilli</taxon>
        <taxon>Lactobacillales</taxon>
        <taxon>Streptococcaceae</taxon>
        <taxon>Streptococcus</taxon>
    </lineage>
</organism>
<comment type="caution">
    <text evidence="1">The sequence shown here is derived from an EMBL/GenBank/DDBJ whole genome shotgun (WGS) entry which is preliminary data.</text>
</comment>
<dbReference type="Proteomes" id="UP001230629">
    <property type="component" value="Unassembled WGS sequence"/>
</dbReference>
<protein>
    <submittedName>
        <fullName evidence="1">DUF3168 domain-containing protein</fullName>
    </submittedName>
</protein>
<name>A0AAW6XND5_STRAG</name>
<evidence type="ECO:0000313" key="2">
    <source>
        <dbReference type="Proteomes" id="UP001230629"/>
    </source>
</evidence>
<dbReference type="Gene3D" id="3.30.2000.30">
    <property type="match status" value="1"/>
</dbReference>
<sequence>MMKQPDQQLFDEIFKRLTDIGLTVYDFLPPLGTKYPFVVMGDTHIIPMATKTQLIGKCSTTINVWGDGTNRKVVSDMIAQIMLEVSKISQIDGNKWAMVMNESDTQILKDNSTNENLYHGILNIYFNFV</sequence>
<dbReference type="EMBL" id="JASOIH010000001">
    <property type="protein sequence ID" value="MDK6898539.1"/>
    <property type="molecule type" value="Genomic_DNA"/>
</dbReference>
<dbReference type="RefSeq" id="WP_000977636.1">
    <property type="nucleotide sequence ID" value="NZ_CABMHV010000004.1"/>
</dbReference>
<gene>
    <name evidence="1" type="ORF">QP229_00795</name>
</gene>
<dbReference type="InterPro" id="IPR053745">
    <property type="entry name" value="Viral_Tail_Comp_sf"/>
</dbReference>
<dbReference type="AlphaFoldDB" id="A0AAW6XND5"/>
<reference evidence="1" key="1">
    <citation type="submission" date="2023-05" db="EMBL/GenBank/DDBJ databases">
        <title>Cataloging the Phylogenetic Diversity of Human Bladder Bacteria.</title>
        <authorList>
            <person name="Du J."/>
        </authorList>
    </citation>
    <scope>NUCLEOTIDE SEQUENCE</scope>
    <source>
        <strain evidence="1">UMB8703</strain>
    </source>
</reference>
<accession>A0AAW6XND5</accession>
<evidence type="ECO:0000313" key="1">
    <source>
        <dbReference type="EMBL" id="MDK6898539.1"/>
    </source>
</evidence>